<dbReference type="InterPro" id="IPR017932">
    <property type="entry name" value="GATase_2_dom"/>
</dbReference>
<evidence type="ECO:0000256" key="6">
    <source>
        <dbReference type="ARBA" id="ARBA00022737"/>
    </source>
</evidence>
<dbReference type="PROSITE" id="PS51278">
    <property type="entry name" value="GATASE_TYPE_2"/>
    <property type="match status" value="1"/>
</dbReference>
<evidence type="ECO:0000313" key="9">
    <source>
        <dbReference type="EMBL" id="GAG43774.1"/>
    </source>
</evidence>
<dbReference type="CDD" id="cd00714">
    <property type="entry name" value="GFAT"/>
    <property type="match status" value="1"/>
</dbReference>
<evidence type="ECO:0000256" key="1">
    <source>
        <dbReference type="ARBA" id="ARBA00001031"/>
    </source>
</evidence>
<dbReference type="FunFam" id="3.60.20.10:FF:000006">
    <property type="entry name" value="Glutamine--fructose-6-phosphate aminotransferase [isomerizing]"/>
    <property type="match status" value="1"/>
</dbReference>
<reference evidence="9" key="1">
    <citation type="journal article" date="2014" name="Front. Microbiol.">
        <title>High frequency of phylogenetically diverse reductive dehalogenase-homologous genes in deep subseafloor sedimentary metagenomes.</title>
        <authorList>
            <person name="Kawai M."/>
            <person name="Futagami T."/>
            <person name="Toyoda A."/>
            <person name="Takaki Y."/>
            <person name="Nishi S."/>
            <person name="Hori S."/>
            <person name="Arai W."/>
            <person name="Tsubouchi T."/>
            <person name="Morono Y."/>
            <person name="Uchiyama I."/>
            <person name="Ito T."/>
            <person name="Fujiyama A."/>
            <person name="Inagaki F."/>
            <person name="Takami H."/>
        </authorList>
    </citation>
    <scope>NUCLEOTIDE SEQUENCE</scope>
    <source>
        <strain evidence="9">Expedition CK06-06</strain>
    </source>
</reference>
<dbReference type="GO" id="GO:0006487">
    <property type="term" value="P:protein N-linked glycosylation"/>
    <property type="evidence" value="ECO:0007669"/>
    <property type="project" value="TreeGrafter"/>
</dbReference>
<evidence type="ECO:0000256" key="3">
    <source>
        <dbReference type="ARBA" id="ARBA00016090"/>
    </source>
</evidence>
<dbReference type="InterPro" id="IPR047084">
    <property type="entry name" value="GFAT_N"/>
</dbReference>
<dbReference type="Gene3D" id="3.60.20.10">
    <property type="entry name" value="Glutamine Phosphoribosylpyrophosphate, subunit 1, domain 1"/>
    <property type="match status" value="1"/>
</dbReference>
<dbReference type="EC" id="2.6.1.16" evidence="2"/>
<keyword evidence="5" id="KW-0808">Transferase</keyword>
<organism evidence="9">
    <name type="scientific">marine sediment metagenome</name>
    <dbReference type="NCBI Taxonomy" id="412755"/>
    <lineage>
        <taxon>unclassified sequences</taxon>
        <taxon>metagenomes</taxon>
        <taxon>ecological metagenomes</taxon>
    </lineage>
</organism>
<comment type="catalytic activity">
    <reaction evidence="1">
        <text>D-fructose 6-phosphate + L-glutamine = D-glucosamine 6-phosphate + L-glutamate</text>
        <dbReference type="Rhea" id="RHEA:13237"/>
        <dbReference type="ChEBI" id="CHEBI:29985"/>
        <dbReference type="ChEBI" id="CHEBI:58359"/>
        <dbReference type="ChEBI" id="CHEBI:58725"/>
        <dbReference type="ChEBI" id="CHEBI:61527"/>
        <dbReference type="EC" id="2.6.1.16"/>
    </reaction>
</comment>
<evidence type="ECO:0000256" key="5">
    <source>
        <dbReference type="ARBA" id="ARBA00022679"/>
    </source>
</evidence>
<dbReference type="SUPFAM" id="SSF56235">
    <property type="entry name" value="N-terminal nucleophile aminohydrolases (Ntn hydrolases)"/>
    <property type="match status" value="1"/>
</dbReference>
<keyword evidence="7" id="KW-0315">Glutamine amidotransferase</keyword>
<dbReference type="GO" id="GO:0006047">
    <property type="term" value="P:UDP-N-acetylglucosamine metabolic process"/>
    <property type="evidence" value="ECO:0007669"/>
    <property type="project" value="TreeGrafter"/>
</dbReference>
<accession>X0XKR9</accession>
<protein>
    <recommendedName>
        <fullName evidence="3">Glutamine--fructose-6-phosphate aminotransferase [isomerizing]</fullName>
        <ecNumber evidence="2">2.6.1.16</ecNumber>
    </recommendedName>
</protein>
<dbReference type="InterPro" id="IPR029055">
    <property type="entry name" value="Ntn_hydrolases_N"/>
</dbReference>
<sequence length="230" mass="25038">QPILLNCLSKLEYRGYDSCGIAVSANGIEVHKDALRVKALTKALPTLDGMAGIGHTRWATHGEPSKVNAHPQCDCNGRIAVVHNGVINNFQKLSEQLTEEGHSLASQTDTEVIPHLIEKYYDGDFEKAVGLALRDIEGSYTMIALMAGEPRLIAARKDSPLIIGIGDRENYIASDVPALLDYTSRVIYLEDGDIAVVTADTVEVKQNGAGIIREEHKILWSVEDAQKGGY</sequence>
<dbReference type="GO" id="GO:0004360">
    <property type="term" value="F:glutamine-fructose-6-phosphate transaminase (isomerizing) activity"/>
    <property type="evidence" value="ECO:0007669"/>
    <property type="project" value="UniProtKB-EC"/>
</dbReference>
<gene>
    <name evidence="9" type="ORF">S01H1_78158</name>
</gene>
<feature type="non-terminal residue" evidence="9">
    <location>
        <position position="230"/>
    </location>
</feature>
<dbReference type="EMBL" id="BARS01052583">
    <property type="protein sequence ID" value="GAG43774.1"/>
    <property type="molecule type" value="Genomic_DNA"/>
</dbReference>
<name>X0XKR9_9ZZZZ</name>
<keyword evidence="4" id="KW-0032">Aminotransferase</keyword>
<evidence type="ECO:0000259" key="8">
    <source>
        <dbReference type="PROSITE" id="PS51278"/>
    </source>
</evidence>
<dbReference type="PANTHER" id="PTHR10937">
    <property type="entry name" value="GLUCOSAMINE--FRUCTOSE-6-PHOSPHATE AMINOTRANSFERASE, ISOMERIZING"/>
    <property type="match status" value="1"/>
</dbReference>
<proteinExistence type="predicted"/>
<dbReference type="Pfam" id="PF13522">
    <property type="entry name" value="GATase_6"/>
    <property type="match status" value="1"/>
</dbReference>
<keyword evidence="6" id="KW-0677">Repeat</keyword>
<evidence type="ECO:0000256" key="4">
    <source>
        <dbReference type="ARBA" id="ARBA00022576"/>
    </source>
</evidence>
<dbReference type="AlphaFoldDB" id="X0XKR9"/>
<evidence type="ECO:0000256" key="2">
    <source>
        <dbReference type="ARBA" id="ARBA00012916"/>
    </source>
</evidence>
<comment type="caution">
    <text evidence="9">The sequence shown here is derived from an EMBL/GenBank/DDBJ whole genome shotgun (WGS) entry which is preliminary data.</text>
</comment>
<feature type="domain" description="Glutamine amidotransferase type-2" evidence="8">
    <location>
        <begin position="1"/>
        <end position="200"/>
    </location>
</feature>
<dbReference type="GO" id="GO:0006002">
    <property type="term" value="P:fructose 6-phosphate metabolic process"/>
    <property type="evidence" value="ECO:0007669"/>
    <property type="project" value="TreeGrafter"/>
</dbReference>
<evidence type="ECO:0000256" key="7">
    <source>
        <dbReference type="ARBA" id="ARBA00022962"/>
    </source>
</evidence>
<dbReference type="PANTHER" id="PTHR10937:SF0">
    <property type="entry name" value="GLUTAMINE--FRUCTOSE-6-PHOSPHATE TRANSAMINASE (ISOMERIZING)"/>
    <property type="match status" value="1"/>
</dbReference>
<feature type="non-terminal residue" evidence="9">
    <location>
        <position position="1"/>
    </location>
</feature>